<dbReference type="EMBL" id="JPKZ01000883">
    <property type="protein sequence ID" value="KHN85019.1"/>
    <property type="molecule type" value="Genomic_DNA"/>
</dbReference>
<keyword evidence="2" id="KW-1185">Reference proteome</keyword>
<evidence type="ECO:0000313" key="2">
    <source>
        <dbReference type="Proteomes" id="UP000031036"/>
    </source>
</evidence>
<name>A0A0B2VUD5_TOXCA</name>
<sequence>MHALKTGAVQSQNLLAVHASRLAQKKNDNVRLFISVEELGGCAQQRLENGVDLLAVHASRLAQKKNDNVRLFISVEELGGCAQQRLEIGVESVIGVLDELSTGGVPCGN</sequence>
<proteinExistence type="predicted"/>
<protein>
    <submittedName>
        <fullName evidence="1">Uncharacterized protein</fullName>
    </submittedName>
</protein>
<dbReference type="AlphaFoldDB" id="A0A0B2VUD5"/>
<organism evidence="1 2">
    <name type="scientific">Toxocara canis</name>
    <name type="common">Canine roundworm</name>
    <dbReference type="NCBI Taxonomy" id="6265"/>
    <lineage>
        <taxon>Eukaryota</taxon>
        <taxon>Metazoa</taxon>
        <taxon>Ecdysozoa</taxon>
        <taxon>Nematoda</taxon>
        <taxon>Chromadorea</taxon>
        <taxon>Rhabditida</taxon>
        <taxon>Spirurina</taxon>
        <taxon>Ascaridomorpha</taxon>
        <taxon>Ascaridoidea</taxon>
        <taxon>Toxocaridae</taxon>
        <taxon>Toxocara</taxon>
    </lineage>
</organism>
<gene>
    <name evidence="1" type="ORF">Tcan_11602</name>
</gene>
<evidence type="ECO:0000313" key="1">
    <source>
        <dbReference type="EMBL" id="KHN85019.1"/>
    </source>
</evidence>
<comment type="caution">
    <text evidence="1">The sequence shown here is derived from an EMBL/GenBank/DDBJ whole genome shotgun (WGS) entry which is preliminary data.</text>
</comment>
<accession>A0A0B2VUD5</accession>
<dbReference type="Proteomes" id="UP000031036">
    <property type="component" value="Unassembled WGS sequence"/>
</dbReference>
<reference evidence="1 2" key="1">
    <citation type="submission" date="2014-11" db="EMBL/GenBank/DDBJ databases">
        <title>Genetic blueprint of the zoonotic pathogen Toxocara canis.</title>
        <authorList>
            <person name="Zhu X.-Q."/>
            <person name="Korhonen P.K."/>
            <person name="Cai H."/>
            <person name="Young N.D."/>
            <person name="Nejsum P."/>
            <person name="von Samson-Himmelstjerna G."/>
            <person name="Boag P.R."/>
            <person name="Tan P."/>
            <person name="Li Q."/>
            <person name="Min J."/>
            <person name="Yang Y."/>
            <person name="Wang X."/>
            <person name="Fang X."/>
            <person name="Hall R.S."/>
            <person name="Hofmann A."/>
            <person name="Sternberg P.W."/>
            <person name="Jex A.R."/>
            <person name="Gasser R.B."/>
        </authorList>
    </citation>
    <scope>NUCLEOTIDE SEQUENCE [LARGE SCALE GENOMIC DNA]</scope>
    <source>
        <strain evidence="1">PN_DK_2014</strain>
    </source>
</reference>